<protein>
    <submittedName>
        <fullName evidence="1">Uncharacterized protein</fullName>
    </submittedName>
</protein>
<dbReference type="Pfam" id="PF12494">
    <property type="entry name" value="DUF3695"/>
    <property type="match status" value="1"/>
</dbReference>
<dbReference type="Proteomes" id="UP000092462">
    <property type="component" value="Unassembled WGS sequence"/>
</dbReference>
<dbReference type="VEuPathDB" id="VectorBase:PPAPM1_005739"/>
<proteinExistence type="predicted"/>
<evidence type="ECO:0000313" key="2">
    <source>
        <dbReference type="Proteomes" id="UP000092462"/>
    </source>
</evidence>
<dbReference type="EnsemblMetazoa" id="PPAI000669-RA">
    <property type="protein sequence ID" value="PPAI000669-PA"/>
    <property type="gene ID" value="PPAI000669"/>
</dbReference>
<dbReference type="AlphaFoldDB" id="A0A1B0CZZ7"/>
<name>A0A1B0CZZ7_PHLPP</name>
<reference evidence="1" key="1">
    <citation type="submission" date="2022-08" db="UniProtKB">
        <authorList>
            <consortium name="EnsemblMetazoa"/>
        </authorList>
    </citation>
    <scope>IDENTIFICATION</scope>
    <source>
        <strain evidence="1">Israel</strain>
    </source>
</reference>
<organism evidence="1 2">
    <name type="scientific">Phlebotomus papatasi</name>
    <name type="common">Sandfly</name>
    <dbReference type="NCBI Taxonomy" id="29031"/>
    <lineage>
        <taxon>Eukaryota</taxon>
        <taxon>Metazoa</taxon>
        <taxon>Ecdysozoa</taxon>
        <taxon>Arthropoda</taxon>
        <taxon>Hexapoda</taxon>
        <taxon>Insecta</taxon>
        <taxon>Pterygota</taxon>
        <taxon>Neoptera</taxon>
        <taxon>Endopterygota</taxon>
        <taxon>Diptera</taxon>
        <taxon>Nematocera</taxon>
        <taxon>Psychodoidea</taxon>
        <taxon>Psychodidae</taxon>
        <taxon>Phlebotomus</taxon>
        <taxon>Phlebotomus</taxon>
    </lineage>
</organism>
<sequence length="168" mass="19167">MEIEQKRNYSYLPDLEREGRFLKNLPQPAEVGEKTWKEKLSPNNRVFYHQTLSSARHCAIFQESGDTPKDSLDVVLSSRYNHSDDLWHTKAQIYTQPETCGQATFRRLRNSVDSPAPKSQPLSHPLCIGGLTERISPHSVKLIHSGPHTPLTNPGYSRQTSDGNFFNY</sequence>
<accession>A0A1B0CZZ7</accession>
<evidence type="ECO:0000313" key="1">
    <source>
        <dbReference type="EnsemblMetazoa" id="PPAI000669-PA"/>
    </source>
</evidence>
<dbReference type="EMBL" id="AJVK01009786">
    <property type="status" value="NOT_ANNOTATED_CDS"/>
    <property type="molecule type" value="Genomic_DNA"/>
</dbReference>
<dbReference type="InterPro" id="IPR022179">
    <property type="entry name" value="CFAP276"/>
</dbReference>
<dbReference type="VEuPathDB" id="VectorBase:PPAI000669"/>
<keyword evidence="2" id="KW-1185">Reference proteome</keyword>